<dbReference type="CDD" id="cd09232">
    <property type="entry name" value="Snurportin-1_C"/>
    <property type="match status" value="1"/>
</dbReference>
<dbReference type="InterPro" id="IPR047857">
    <property type="entry name" value="Snurportin1_C"/>
</dbReference>
<protein>
    <recommendedName>
        <fullName evidence="5">Snurportin-1</fullName>
    </recommendedName>
    <alternativeName>
        <fullName evidence="10">RNA U transporter 1</fullName>
    </alternativeName>
</protein>
<keyword evidence="7" id="KW-0963">Cytoplasm</keyword>
<feature type="compositionally biased region" description="Basic and acidic residues" evidence="12">
    <location>
        <begin position="329"/>
        <end position="338"/>
    </location>
</feature>
<evidence type="ECO:0000256" key="1">
    <source>
        <dbReference type="ARBA" id="ARBA00003975"/>
    </source>
</evidence>
<dbReference type="GO" id="GO:0003723">
    <property type="term" value="F:RNA binding"/>
    <property type="evidence" value="ECO:0007669"/>
    <property type="project" value="UniProtKB-KW"/>
</dbReference>
<feature type="compositionally biased region" description="Low complexity" evidence="12">
    <location>
        <begin position="384"/>
        <end position="412"/>
    </location>
</feature>
<evidence type="ECO:0000256" key="4">
    <source>
        <dbReference type="ARBA" id="ARBA00007540"/>
    </source>
</evidence>
<dbReference type="InterPro" id="IPR002652">
    <property type="entry name" value="Importin-a_IBB"/>
</dbReference>
<organism evidence="14">
    <name type="scientific">Hirondellea gigas</name>
    <dbReference type="NCBI Taxonomy" id="1518452"/>
    <lineage>
        <taxon>Eukaryota</taxon>
        <taxon>Metazoa</taxon>
        <taxon>Ecdysozoa</taxon>
        <taxon>Arthropoda</taxon>
        <taxon>Crustacea</taxon>
        <taxon>Multicrustacea</taxon>
        <taxon>Malacostraca</taxon>
        <taxon>Eumalacostraca</taxon>
        <taxon>Peracarida</taxon>
        <taxon>Amphipoda</taxon>
        <taxon>Amphilochidea</taxon>
        <taxon>Lysianassida</taxon>
        <taxon>Lysianassidira</taxon>
        <taxon>Lysianassoidea</taxon>
        <taxon>Lysianassidae</taxon>
        <taxon>Hirondellea</taxon>
    </lineage>
</organism>
<feature type="region of interest" description="Disordered" evidence="12">
    <location>
        <begin position="17"/>
        <end position="45"/>
    </location>
</feature>
<feature type="compositionally biased region" description="Low complexity" evidence="12">
    <location>
        <begin position="27"/>
        <end position="38"/>
    </location>
</feature>
<comment type="subcellular location">
    <subcellularLocation>
        <location evidence="3">Cytoplasm</location>
    </subcellularLocation>
    <subcellularLocation>
        <location evidence="2">Nucleus</location>
    </subcellularLocation>
</comment>
<evidence type="ECO:0000256" key="10">
    <source>
        <dbReference type="ARBA" id="ARBA00031454"/>
    </source>
</evidence>
<dbReference type="GO" id="GO:0005634">
    <property type="term" value="C:nucleus"/>
    <property type="evidence" value="ECO:0007669"/>
    <property type="project" value="UniProtKB-SubCell"/>
</dbReference>
<dbReference type="AlphaFoldDB" id="A0A6A7FS39"/>
<proteinExistence type="evidence at transcript level"/>
<dbReference type="GO" id="GO:0006606">
    <property type="term" value="P:protein import into nucleus"/>
    <property type="evidence" value="ECO:0007669"/>
    <property type="project" value="InterPro"/>
</dbReference>
<reference evidence="14" key="1">
    <citation type="submission" date="2017-11" db="EMBL/GenBank/DDBJ databases">
        <title>The sensing device of the deep-sea amphipod.</title>
        <authorList>
            <person name="Kobayashi H."/>
            <person name="Nagahama T."/>
            <person name="Arai W."/>
            <person name="Sasagawa Y."/>
            <person name="Umeda M."/>
            <person name="Hayashi T."/>
            <person name="Nikaido I."/>
            <person name="Watanabe H."/>
            <person name="Oguri K."/>
            <person name="Kitazato H."/>
            <person name="Fujioka K."/>
            <person name="Kido Y."/>
            <person name="Takami H."/>
        </authorList>
    </citation>
    <scope>NUCLEOTIDE SEQUENCE</scope>
    <source>
        <tissue evidence="14">Whole body</tissue>
    </source>
</reference>
<dbReference type="GO" id="GO:0005737">
    <property type="term" value="C:cytoplasm"/>
    <property type="evidence" value="ECO:0007669"/>
    <property type="project" value="UniProtKB-SubCell"/>
</dbReference>
<evidence type="ECO:0000256" key="5">
    <source>
        <dbReference type="ARBA" id="ARBA00016034"/>
    </source>
</evidence>
<dbReference type="SUPFAM" id="SSF56091">
    <property type="entry name" value="DNA ligase/mRNA capping enzyme, catalytic domain"/>
    <property type="match status" value="1"/>
</dbReference>
<dbReference type="Gene3D" id="3.30.470.30">
    <property type="entry name" value="DNA ligase/mRNA capping enzyme"/>
    <property type="match status" value="1"/>
</dbReference>
<keyword evidence="8" id="KW-0694">RNA-binding</keyword>
<dbReference type="PANTHER" id="PTHR13403">
    <property type="entry name" value="SNURPORTIN1 RNUT1 PROTEIN RNA, U TRANSPORTER 1"/>
    <property type="match status" value="1"/>
</dbReference>
<feature type="compositionally biased region" description="Polar residues" evidence="12">
    <location>
        <begin position="347"/>
        <end position="383"/>
    </location>
</feature>
<feature type="region of interest" description="Disordered" evidence="12">
    <location>
        <begin position="329"/>
        <end position="449"/>
    </location>
</feature>
<comment type="function">
    <text evidence="1">Functions as an U snRNP-specific nuclear import adapter. Involved in the trimethylguanosine (m3G)-cap-dependent nuclear import of U snRNPs. Binds specifically to the terminal m3G-cap U snRNAs.</text>
</comment>
<dbReference type="Pfam" id="PF21974">
    <property type="entry name" value="SPN1_m3Gcap_bd"/>
    <property type="match status" value="1"/>
</dbReference>
<dbReference type="Pfam" id="PF11538">
    <property type="entry name" value="Snurportin1"/>
    <property type="match status" value="1"/>
</dbReference>
<dbReference type="EMBL" id="IACT01001708">
    <property type="protein sequence ID" value="LAC21044.1"/>
    <property type="molecule type" value="mRNA"/>
</dbReference>
<dbReference type="GO" id="GO:0061608">
    <property type="term" value="F:nuclear import signal receptor activity"/>
    <property type="evidence" value="ECO:0007669"/>
    <property type="project" value="InterPro"/>
</dbReference>
<feature type="compositionally biased region" description="Basic and acidic residues" evidence="12">
    <location>
        <begin position="434"/>
        <end position="449"/>
    </location>
</feature>
<dbReference type="PROSITE" id="PS51214">
    <property type="entry name" value="IBB"/>
    <property type="match status" value="1"/>
</dbReference>
<feature type="domain" description="IBB" evidence="13">
    <location>
        <begin position="10"/>
        <end position="71"/>
    </location>
</feature>
<name>A0A6A7FS39_9CRUS</name>
<keyword evidence="6 11" id="KW-0813">Transport</keyword>
<dbReference type="InterPro" id="IPR024721">
    <property type="entry name" value="Snurportin-1_N"/>
</dbReference>
<evidence type="ECO:0000256" key="8">
    <source>
        <dbReference type="ARBA" id="ARBA00022884"/>
    </source>
</evidence>
<evidence type="ECO:0000256" key="2">
    <source>
        <dbReference type="ARBA" id="ARBA00004123"/>
    </source>
</evidence>
<keyword evidence="9" id="KW-0539">Nucleus</keyword>
<dbReference type="PANTHER" id="PTHR13403:SF6">
    <property type="entry name" value="SNURPORTIN-1"/>
    <property type="match status" value="1"/>
</dbReference>
<evidence type="ECO:0000256" key="3">
    <source>
        <dbReference type="ARBA" id="ARBA00004496"/>
    </source>
</evidence>
<evidence type="ECO:0000256" key="6">
    <source>
        <dbReference type="ARBA" id="ARBA00022448"/>
    </source>
</evidence>
<accession>A0A6A7FS39</accession>
<evidence type="ECO:0000256" key="9">
    <source>
        <dbReference type="ARBA" id="ARBA00023242"/>
    </source>
</evidence>
<feature type="compositionally biased region" description="Polar residues" evidence="12">
    <location>
        <begin position="413"/>
        <end position="423"/>
    </location>
</feature>
<evidence type="ECO:0000259" key="13">
    <source>
        <dbReference type="PROSITE" id="PS51214"/>
    </source>
</evidence>
<dbReference type="InterPro" id="IPR017336">
    <property type="entry name" value="Snurportin-1"/>
</dbReference>
<sequence>MEDILLNLNSFSVTGQSNSIHAEHPRFSQFKTKQSKSSQQERRKAVLAARKDARYDLLSHVRRVEQGTSDESEVPQNTEDDSDAMEGVVECYLKPKRYKDFLMLSEWLVDVPEDFASTHLAVPCPVGKRCLVVSGNGRTTMYARNGQRIETFFSVLPGGNRSTSHKGYAIFDCIVCYEDNIFYILDMVAWMNQSMMQCETPFRFEWTKSRLEESEHDASVVSDNNDYKFMSVKYHECDKASLQRMLEEPFSFGVELDGVLFYHKHTHYTHGPTPLVGWLKAYMMQEILDVPVPEHFFAQKPEKYTNLQQHIEYGKQAREERLQRNSEIKEQKKLERLQKHQARQNSKKNSMDTTPVTCSEDSENSKSTVPAQTDVSSSHGEINTTPSSSSAFSSLAASTPSFSFSSMNPFASTTLPSFSSASNPFALAPSLPRAEAEAVTEKESVAVEE</sequence>
<evidence type="ECO:0000256" key="12">
    <source>
        <dbReference type="SAM" id="MobiDB-lite"/>
    </source>
</evidence>
<evidence type="ECO:0000256" key="7">
    <source>
        <dbReference type="ARBA" id="ARBA00022490"/>
    </source>
</evidence>
<evidence type="ECO:0000313" key="14">
    <source>
        <dbReference type="EMBL" id="LAC21044.1"/>
    </source>
</evidence>
<evidence type="ECO:0000256" key="11">
    <source>
        <dbReference type="PROSITE-ProRule" id="PRU00561"/>
    </source>
</evidence>
<dbReference type="GO" id="GO:0061015">
    <property type="term" value="P:snRNA import into nucleus"/>
    <property type="evidence" value="ECO:0007669"/>
    <property type="project" value="InterPro"/>
</dbReference>
<comment type="similarity">
    <text evidence="4">Belongs to the snurportin family.</text>
</comment>